<keyword evidence="1" id="KW-0472">Membrane</keyword>
<dbReference type="KEGG" id="caml:H6X83_01420"/>
<evidence type="ECO:0000313" key="2">
    <source>
        <dbReference type="EMBL" id="QNO18353.1"/>
    </source>
</evidence>
<feature type="transmembrane region" description="Helical" evidence="1">
    <location>
        <begin position="150"/>
        <end position="173"/>
    </location>
</feature>
<name>A0A7G9WI41_9FIRM</name>
<evidence type="ECO:0000256" key="1">
    <source>
        <dbReference type="SAM" id="Phobius"/>
    </source>
</evidence>
<reference evidence="2 3" key="1">
    <citation type="submission" date="2020-08" db="EMBL/GenBank/DDBJ databases">
        <authorList>
            <person name="Ren C."/>
            <person name="Gu Y."/>
            <person name="Xu Y."/>
        </authorList>
    </citation>
    <scope>NUCLEOTIDE SEQUENCE [LARGE SCALE GENOMIC DNA]</scope>
    <source>
        <strain evidence="2 3">LBM18003</strain>
    </source>
</reference>
<dbReference type="RefSeq" id="WP_212507416.1">
    <property type="nucleotide sequence ID" value="NZ_CP060696.1"/>
</dbReference>
<feature type="transmembrane region" description="Helical" evidence="1">
    <location>
        <begin position="36"/>
        <end position="52"/>
    </location>
</feature>
<protein>
    <submittedName>
        <fullName evidence="2">ABC-2 transporter permease</fullName>
    </submittedName>
</protein>
<dbReference type="AlphaFoldDB" id="A0A7G9WI41"/>
<feature type="transmembrane region" description="Helical" evidence="1">
    <location>
        <begin position="12"/>
        <end position="30"/>
    </location>
</feature>
<keyword evidence="3" id="KW-1185">Reference proteome</keyword>
<sequence>MLKNLLYKEFKLLVHPAVLLFPLLGTMLLIPSYPYYVPFIYMFISFNFFFVAEKENKDVLFTLLLPVRKADAVKARFCSIIFLQFLQIVVSIPFAVLRYALIKDPAENLAGIEATPGLYGLVLMMYAVFDAIFFVLFYKTGYKVTLPTILAWLGAVVYCGVMEAATRLIPWLWDTLNTTSVTKLPGQLAVLAVGIAVFVMIILLAYRKSVKNFEKVDL</sequence>
<evidence type="ECO:0000313" key="3">
    <source>
        <dbReference type="Proteomes" id="UP000516046"/>
    </source>
</evidence>
<feature type="transmembrane region" description="Helical" evidence="1">
    <location>
        <begin position="117"/>
        <end position="138"/>
    </location>
</feature>
<proteinExistence type="predicted"/>
<feature type="transmembrane region" description="Helical" evidence="1">
    <location>
        <begin position="73"/>
        <end position="97"/>
    </location>
</feature>
<dbReference type="InterPro" id="IPR025699">
    <property type="entry name" value="ABC2_memb-like"/>
</dbReference>
<keyword evidence="1" id="KW-0812">Transmembrane</keyword>
<gene>
    <name evidence="2" type="ORF">H6X83_01420</name>
</gene>
<dbReference type="Proteomes" id="UP000516046">
    <property type="component" value="Chromosome"/>
</dbReference>
<feature type="transmembrane region" description="Helical" evidence="1">
    <location>
        <begin position="185"/>
        <end position="206"/>
    </location>
</feature>
<dbReference type="Pfam" id="PF13346">
    <property type="entry name" value="ABC2_membrane_5"/>
    <property type="match status" value="1"/>
</dbReference>
<accession>A0A7G9WI41</accession>
<dbReference type="EMBL" id="CP060696">
    <property type="protein sequence ID" value="QNO18353.1"/>
    <property type="molecule type" value="Genomic_DNA"/>
</dbReference>
<keyword evidence="1" id="KW-1133">Transmembrane helix</keyword>
<organism evidence="2 3">
    <name type="scientific">Caproicibacterium amylolyticum</name>
    <dbReference type="NCBI Taxonomy" id="2766537"/>
    <lineage>
        <taxon>Bacteria</taxon>
        <taxon>Bacillati</taxon>
        <taxon>Bacillota</taxon>
        <taxon>Clostridia</taxon>
        <taxon>Eubacteriales</taxon>
        <taxon>Oscillospiraceae</taxon>
        <taxon>Caproicibacterium</taxon>
    </lineage>
</organism>